<dbReference type="SUPFAM" id="SSF55961">
    <property type="entry name" value="Bet v1-like"/>
    <property type="match status" value="1"/>
</dbReference>
<proteinExistence type="predicted"/>
<evidence type="ECO:0000313" key="1">
    <source>
        <dbReference type="EMBL" id="TKV56940.1"/>
    </source>
</evidence>
<protein>
    <submittedName>
        <fullName evidence="1">Polyketide cyclase</fullName>
    </submittedName>
</protein>
<gene>
    <name evidence="1" type="ORF">FDO65_19100</name>
</gene>
<name>A0A4U6QAH7_9ACTN</name>
<dbReference type="InterPro" id="IPR019587">
    <property type="entry name" value="Polyketide_cyclase/dehydratase"/>
</dbReference>
<dbReference type="InterPro" id="IPR023393">
    <property type="entry name" value="START-like_dom_sf"/>
</dbReference>
<dbReference type="EMBL" id="SZZH01000006">
    <property type="protein sequence ID" value="TKV56940.1"/>
    <property type="molecule type" value="Genomic_DNA"/>
</dbReference>
<dbReference type="Proteomes" id="UP000306985">
    <property type="component" value="Unassembled WGS sequence"/>
</dbReference>
<organism evidence="1 2">
    <name type="scientific">Nakamurella flava</name>
    <dbReference type="NCBI Taxonomy" id="2576308"/>
    <lineage>
        <taxon>Bacteria</taxon>
        <taxon>Bacillati</taxon>
        <taxon>Actinomycetota</taxon>
        <taxon>Actinomycetes</taxon>
        <taxon>Nakamurellales</taxon>
        <taxon>Nakamurellaceae</taxon>
        <taxon>Nakamurella</taxon>
    </lineage>
</organism>
<dbReference type="Pfam" id="PF10604">
    <property type="entry name" value="Polyketide_cyc2"/>
    <property type="match status" value="1"/>
</dbReference>
<reference evidence="1 2" key="1">
    <citation type="submission" date="2019-05" db="EMBL/GenBank/DDBJ databases">
        <title>Nakamurella sp. N5BH11, whole genome shotgun sequence.</title>
        <authorList>
            <person name="Tuo L."/>
        </authorList>
    </citation>
    <scope>NUCLEOTIDE SEQUENCE [LARGE SCALE GENOMIC DNA]</scope>
    <source>
        <strain evidence="1 2">N5BH11</strain>
    </source>
</reference>
<keyword evidence="2" id="KW-1185">Reference proteome</keyword>
<evidence type="ECO:0000313" key="2">
    <source>
        <dbReference type="Proteomes" id="UP000306985"/>
    </source>
</evidence>
<dbReference type="Gene3D" id="3.30.530.20">
    <property type="match status" value="1"/>
</dbReference>
<comment type="caution">
    <text evidence="1">The sequence shown here is derived from an EMBL/GenBank/DDBJ whole genome shotgun (WGS) entry which is preliminary data.</text>
</comment>
<sequence>MPTVERTFVVTPPPATVLEYLRDFTHTNEWDPGTDQTTRNGSGPIEVGTTWHNKSTIVGISTELEYTLTEITDSRLVFVGRNDTATTTDTITVVPDGTGSQLTYHVDLDMHGAAALAAPAVKLVFEKVASDTEKQLTEVLNRLA</sequence>
<dbReference type="RefSeq" id="WP_137451327.1">
    <property type="nucleotide sequence ID" value="NZ_SZZH01000006.1"/>
</dbReference>
<dbReference type="AlphaFoldDB" id="A0A4U6QAH7"/>
<dbReference type="OrthoDB" id="3371087at2"/>
<accession>A0A4U6QAH7</accession>